<keyword evidence="4" id="KW-1185">Reference proteome</keyword>
<feature type="compositionally biased region" description="Low complexity" evidence="1">
    <location>
        <begin position="438"/>
        <end position="455"/>
    </location>
</feature>
<dbReference type="HOGENOM" id="CLU_568004_0_0_1"/>
<dbReference type="PANTHER" id="PTHR46818">
    <property type="entry name" value="DOMAIN-CONTAINING PROTEIN, PUTATIVE-RELATED"/>
    <property type="match status" value="1"/>
</dbReference>
<evidence type="ECO:0000313" key="3">
    <source>
        <dbReference type="EMBL" id="CAK62859.1"/>
    </source>
</evidence>
<dbReference type="InterPro" id="IPR036865">
    <property type="entry name" value="CRAL-TRIO_dom_sf"/>
</dbReference>
<dbReference type="Gene3D" id="3.40.525.10">
    <property type="entry name" value="CRAL-TRIO lipid binding domain"/>
    <property type="match status" value="1"/>
</dbReference>
<dbReference type="InParanoid" id="A0BWE2"/>
<dbReference type="InterPro" id="IPR001251">
    <property type="entry name" value="CRAL-TRIO_dom"/>
</dbReference>
<dbReference type="eggNOG" id="KOG1471">
    <property type="taxonomic scope" value="Eukaryota"/>
</dbReference>
<dbReference type="Pfam" id="PF00650">
    <property type="entry name" value="CRAL_TRIO"/>
    <property type="match status" value="1"/>
</dbReference>
<dbReference type="EMBL" id="CT868021">
    <property type="protein sequence ID" value="CAK62859.1"/>
    <property type="molecule type" value="Genomic_DNA"/>
</dbReference>
<dbReference type="PANTHER" id="PTHR46818:SF1">
    <property type="entry name" value="CHROMOSOME UNDETERMINED SCAFFOLD_125, WHOLE GENOME SHOTGUN SEQUENCE"/>
    <property type="match status" value="1"/>
</dbReference>
<feature type="compositionally biased region" description="Basic and acidic residues" evidence="1">
    <location>
        <begin position="403"/>
        <end position="421"/>
    </location>
</feature>
<protein>
    <recommendedName>
        <fullName evidence="2">CRAL-TRIO domain-containing protein</fullName>
    </recommendedName>
</protein>
<dbReference type="SUPFAM" id="SSF52087">
    <property type="entry name" value="CRAL/TRIO domain"/>
    <property type="match status" value="1"/>
</dbReference>
<evidence type="ECO:0000256" key="1">
    <source>
        <dbReference type="SAM" id="MobiDB-lite"/>
    </source>
</evidence>
<dbReference type="Proteomes" id="UP000000600">
    <property type="component" value="Unassembled WGS sequence"/>
</dbReference>
<accession>A0BWE2</accession>
<dbReference type="KEGG" id="ptm:GSPATT00032711001"/>
<dbReference type="SMART" id="SM00516">
    <property type="entry name" value="SEC14"/>
    <property type="match status" value="1"/>
</dbReference>
<feature type="region of interest" description="Disordered" evidence="1">
    <location>
        <begin position="395"/>
        <end position="471"/>
    </location>
</feature>
<organism evidence="3 4">
    <name type="scientific">Paramecium tetraurelia</name>
    <dbReference type="NCBI Taxonomy" id="5888"/>
    <lineage>
        <taxon>Eukaryota</taxon>
        <taxon>Sar</taxon>
        <taxon>Alveolata</taxon>
        <taxon>Ciliophora</taxon>
        <taxon>Intramacronucleata</taxon>
        <taxon>Oligohymenophorea</taxon>
        <taxon>Peniculida</taxon>
        <taxon>Parameciidae</taxon>
        <taxon>Paramecium</taxon>
    </lineage>
</organism>
<dbReference type="STRING" id="5888.A0BWE2"/>
<feature type="compositionally biased region" description="Basic and acidic residues" evidence="1">
    <location>
        <begin position="354"/>
        <end position="372"/>
    </location>
</feature>
<evidence type="ECO:0000259" key="2">
    <source>
        <dbReference type="PROSITE" id="PS50191"/>
    </source>
</evidence>
<name>A0BWE2_PARTE</name>
<evidence type="ECO:0000313" key="4">
    <source>
        <dbReference type="Proteomes" id="UP000000600"/>
    </source>
</evidence>
<dbReference type="RefSeq" id="XP_001430257.1">
    <property type="nucleotide sequence ID" value="XM_001430220.1"/>
</dbReference>
<feature type="region of interest" description="Disordered" evidence="1">
    <location>
        <begin position="350"/>
        <end position="372"/>
    </location>
</feature>
<feature type="domain" description="CRAL-TRIO" evidence="2">
    <location>
        <begin position="121"/>
        <end position="270"/>
    </location>
</feature>
<dbReference type="GeneID" id="5016041"/>
<sequence>MSIDYSYLAPPLGAHSVQHTDYYIKHHEREKGARKIYDCVPYDSFEQEKIKELKLEIQKLNMQLPSDWKESDYLKIGYSGRFKMKEVIKKLQLHLSWRANPIYHQINPATEKFLKDGICYIFGRDKQYRPIVILNAHLIDLKKYDKETIIQALSFQMGIIKKHMFIPGKVENWIFLLESNGLGVFGLPTKALQVVIDTMSTNFGGCLEKMFILNPSSGLNFLWKTISSFLDPETAEKINFLQKKEFMKLQQIIDPNQLEQKYGGTQPNQTTFWPPYNLDLIDGRTVPKQKQQIDQFIPIKNEEKQIQRNEDPYDNVENNVNDFFETQKQLYNFEQKKSAEFGQAPLQNYQEEEQPQKQELNDQDQQKENDQHHQPLIQEGQQQQEIEQNQNHQNLQQNSNQHVVEESKEREDQDQDQKKLQNEGIISKQEPEQEVQKPPEQQDNQQKQQQNQEQTQKVESDVNNNKNQHEEELQIVSNASATKIIQPEEVQGQNIEINQVDPVTNTACCKSCEIF</sequence>
<dbReference type="PROSITE" id="PS50191">
    <property type="entry name" value="CRAL_TRIO"/>
    <property type="match status" value="1"/>
</dbReference>
<gene>
    <name evidence="3" type="ORF">GSPATT00032711001</name>
</gene>
<dbReference type="OMA" id="TACCKSC"/>
<dbReference type="OrthoDB" id="75724at2759"/>
<reference evidence="3 4" key="1">
    <citation type="journal article" date="2006" name="Nature">
        <title>Global trends of whole-genome duplications revealed by the ciliate Paramecium tetraurelia.</title>
        <authorList>
            <consortium name="Genoscope"/>
            <person name="Aury J.-M."/>
            <person name="Jaillon O."/>
            <person name="Duret L."/>
            <person name="Noel B."/>
            <person name="Jubin C."/>
            <person name="Porcel B.M."/>
            <person name="Segurens B."/>
            <person name="Daubin V."/>
            <person name="Anthouard V."/>
            <person name="Aiach N."/>
            <person name="Arnaiz O."/>
            <person name="Billaut A."/>
            <person name="Beisson J."/>
            <person name="Blanc I."/>
            <person name="Bouhouche K."/>
            <person name="Camara F."/>
            <person name="Duharcourt S."/>
            <person name="Guigo R."/>
            <person name="Gogendeau D."/>
            <person name="Katinka M."/>
            <person name="Keller A.-M."/>
            <person name="Kissmehl R."/>
            <person name="Klotz C."/>
            <person name="Koll F."/>
            <person name="Le Moue A."/>
            <person name="Lepere C."/>
            <person name="Malinsky S."/>
            <person name="Nowacki M."/>
            <person name="Nowak J.K."/>
            <person name="Plattner H."/>
            <person name="Poulain J."/>
            <person name="Ruiz F."/>
            <person name="Serrano V."/>
            <person name="Zagulski M."/>
            <person name="Dessen P."/>
            <person name="Betermier M."/>
            <person name="Weissenbach J."/>
            <person name="Scarpelli C."/>
            <person name="Schachter V."/>
            <person name="Sperling L."/>
            <person name="Meyer E."/>
            <person name="Cohen J."/>
            <person name="Wincker P."/>
        </authorList>
    </citation>
    <scope>NUCLEOTIDE SEQUENCE [LARGE SCALE GENOMIC DNA]</scope>
    <source>
        <strain evidence="3 4">Stock d4-2</strain>
    </source>
</reference>
<proteinExistence type="predicted"/>
<dbReference type="AlphaFoldDB" id="A0BWE2"/>
<dbReference type="CDD" id="cd00170">
    <property type="entry name" value="SEC14"/>
    <property type="match status" value="1"/>
</dbReference>